<dbReference type="Pfam" id="PF01694">
    <property type="entry name" value="Rhomboid"/>
    <property type="match status" value="1"/>
</dbReference>
<dbReference type="GO" id="GO:0008233">
    <property type="term" value="F:peptidase activity"/>
    <property type="evidence" value="ECO:0007669"/>
    <property type="project" value="UniProtKB-KW"/>
</dbReference>
<dbReference type="RefSeq" id="WP_255915068.1">
    <property type="nucleotide sequence ID" value="NZ_JANFQO010000012.1"/>
</dbReference>
<dbReference type="GO" id="GO:0006508">
    <property type="term" value="P:proteolysis"/>
    <property type="evidence" value="ECO:0007669"/>
    <property type="project" value="UniProtKB-KW"/>
</dbReference>
<feature type="transmembrane region" description="Helical" evidence="5">
    <location>
        <begin position="69"/>
        <end position="88"/>
    </location>
</feature>
<feature type="transmembrane region" description="Helical" evidence="5">
    <location>
        <begin position="18"/>
        <end position="35"/>
    </location>
</feature>
<proteinExistence type="predicted"/>
<evidence type="ECO:0000256" key="4">
    <source>
        <dbReference type="ARBA" id="ARBA00023136"/>
    </source>
</evidence>
<evidence type="ECO:0000256" key="2">
    <source>
        <dbReference type="ARBA" id="ARBA00022692"/>
    </source>
</evidence>
<dbReference type="Proteomes" id="UP001165498">
    <property type="component" value="Unassembled WGS sequence"/>
</dbReference>
<keyword evidence="2 5" id="KW-0812">Transmembrane</keyword>
<organism evidence="7 8">
    <name type="scientific">Tahibacter harae</name>
    <dbReference type="NCBI Taxonomy" id="2963937"/>
    <lineage>
        <taxon>Bacteria</taxon>
        <taxon>Pseudomonadati</taxon>
        <taxon>Pseudomonadota</taxon>
        <taxon>Gammaproteobacteria</taxon>
        <taxon>Lysobacterales</taxon>
        <taxon>Rhodanobacteraceae</taxon>
        <taxon>Tahibacter</taxon>
    </lineage>
</organism>
<feature type="transmembrane region" description="Helical" evidence="5">
    <location>
        <begin position="145"/>
        <end position="163"/>
    </location>
</feature>
<dbReference type="Gene3D" id="1.20.1540.10">
    <property type="entry name" value="Rhomboid-like"/>
    <property type="match status" value="1"/>
</dbReference>
<feature type="transmembrane region" description="Helical" evidence="5">
    <location>
        <begin position="95"/>
        <end position="113"/>
    </location>
</feature>
<dbReference type="SUPFAM" id="SSF144091">
    <property type="entry name" value="Rhomboid-like"/>
    <property type="match status" value="1"/>
</dbReference>
<protein>
    <submittedName>
        <fullName evidence="7">Rhomboid family intramembrane serine protease</fullName>
    </submittedName>
</protein>
<keyword evidence="8" id="KW-1185">Reference proteome</keyword>
<keyword evidence="3 5" id="KW-1133">Transmembrane helix</keyword>
<dbReference type="PANTHER" id="PTHR43731">
    <property type="entry name" value="RHOMBOID PROTEASE"/>
    <property type="match status" value="1"/>
</dbReference>
<comment type="subcellular location">
    <subcellularLocation>
        <location evidence="1">Membrane</location>
        <topology evidence="1">Multi-pass membrane protein</topology>
    </subcellularLocation>
</comment>
<dbReference type="PANTHER" id="PTHR43731:SF9">
    <property type="entry name" value="SLR1461 PROTEIN"/>
    <property type="match status" value="1"/>
</dbReference>
<dbReference type="EMBL" id="JANFQO010000012">
    <property type="protein sequence ID" value="MCQ4165879.1"/>
    <property type="molecule type" value="Genomic_DNA"/>
</dbReference>
<feature type="domain" description="Peptidase S54 rhomboid" evidence="6">
    <location>
        <begin position="59"/>
        <end position="188"/>
    </location>
</feature>
<name>A0ABT1QUC6_9GAMM</name>
<keyword evidence="7" id="KW-0378">Hydrolase</keyword>
<reference evidence="7" key="1">
    <citation type="submission" date="2022-07" db="EMBL/GenBank/DDBJ databases">
        <title>Tahibacter sp., a new gammaproteobacterium isolated from the silt sample collected at pig farm.</title>
        <authorList>
            <person name="Chen H."/>
        </authorList>
    </citation>
    <scope>NUCLEOTIDE SEQUENCE</scope>
    <source>
        <strain evidence="7">P2K</strain>
    </source>
</reference>
<sequence>MDTSAPIPRRDTQELRRAGWIALAFVAVLWLVKLVEEFAGLDFSDFGVRPGEILGLAGVLTAPLIHGSFQHLIMNSLPLAVLLALALFNYPRGAWRALLLIWLLGGLGIWLIGRPSSHIGASGLTHGLMFYLFLLGLLRRDRNATVIAMVVFFLYGGMVMTVLPREPGVSWEAHLCGAVAGALAAVLWRRLDPPEPLPRPSWELEEEAAAAAARDDADTYELPRPAQVPVLWQRLPDERGVILEFPRRRRDEDVPPTLH</sequence>
<dbReference type="InterPro" id="IPR050925">
    <property type="entry name" value="Rhomboid_protease_S54"/>
</dbReference>
<evidence type="ECO:0000259" key="6">
    <source>
        <dbReference type="Pfam" id="PF01694"/>
    </source>
</evidence>
<dbReference type="InterPro" id="IPR035952">
    <property type="entry name" value="Rhomboid-like_sf"/>
</dbReference>
<evidence type="ECO:0000256" key="3">
    <source>
        <dbReference type="ARBA" id="ARBA00022989"/>
    </source>
</evidence>
<comment type="caution">
    <text evidence="7">The sequence shown here is derived from an EMBL/GenBank/DDBJ whole genome shotgun (WGS) entry which is preliminary data.</text>
</comment>
<gene>
    <name evidence="7" type="ORF">NM961_14245</name>
</gene>
<feature type="transmembrane region" description="Helical" evidence="5">
    <location>
        <begin position="119"/>
        <end position="138"/>
    </location>
</feature>
<dbReference type="InterPro" id="IPR022764">
    <property type="entry name" value="Peptidase_S54_rhomboid_dom"/>
</dbReference>
<accession>A0ABT1QUC6</accession>
<evidence type="ECO:0000256" key="1">
    <source>
        <dbReference type="ARBA" id="ARBA00004141"/>
    </source>
</evidence>
<evidence type="ECO:0000313" key="8">
    <source>
        <dbReference type="Proteomes" id="UP001165498"/>
    </source>
</evidence>
<keyword evidence="7" id="KW-0645">Protease</keyword>
<evidence type="ECO:0000313" key="7">
    <source>
        <dbReference type="EMBL" id="MCQ4165879.1"/>
    </source>
</evidence>
<keyword evidence="4 5" id="KW-0472">Membrane</keyword>
<evidence type="ECO:0000256" key="5">
    <source>
        <dbReference type="SAM" id="Phobius"/>
    </source>
</evidence>